<protein>
    <recommendedName>
        <fullName evidence="2">Antitoxin</fullName>
    </recommendedName>
</protein>
<dbReference type="RefSeq" id="WP_132079475.1">
    <property type="nucleotide sequence ID" value="NZ_DAIMLW010000003.1"/>
</dbReference>
<dbReference type="InterPro" id="IPR036165">
    <property type="entry name" value="YefM-like_sf"/>
</dbReference>
<organism evidence="3 4">
    <name type="scientific">Anaerospora hongkongensis</name>
    <dbReference type="NCBI Taxonomy" id="244830"/>
    <lineage>
        <taxon>Bacteria</taxon>
        <taxon>Bacillati</taxon>
        <taxon>Bacillota</taxon>
        <taxon>Negativicutes</taxon>
        <taxon>Selenomonadales</taxon>
        <taxon>Sporomusaceae</taxon>
        <taxon>Anaerospora</taxon>
    </lineage>
</organism>
<evidence type="ECO:0000313" key="3">
    <source>
        <dbReference type="EMBL" id="TCL37238.1"/>
    </source>
</evidence>
<dbReference type="SUPFAM" id="SSF143120">
    <property type="entry name" value="YefM-like"/>
    <property type="match status" value="1"/>
</dbReference>
<gene>
    <name evidence="3" type="ORF">EV210_106107</name>
</gene>
<accession>A0A4R1PX93</accession>
<dbReference type="EMBL" id="SLUI01000006">
    <property type="protein sequence ID" value="TCL37238.1"/>
    <property type="molecule type" value="Genomic_DNA"/>
</dbReference>
<comment type="caution">
    <text evidence="3">The sequence shown here is derived from an EMBL/GenBank/DDBJ whole genome shotgun (WGS) entry which is preliminary data.</text>
</comment>
<dbReference type="OrthoDB" id="9795585at2"/>
<reference evidence="3 4" key="1">
    <citation type="submission" date="2019-03" db="EMBL/GenBank/DDBJ databases">
        <title>Genomic Encyclopedia of Type Strains, Phase IV (KMG-IV): sequencing the most valuable type-strain genomes for metagenomic binning, comparative biology and taxonomic classification.</title>
        <authorList>
            <person name="Goeker M."/>
        </authorList>
    </citation>
    <scope>NUCLEOTIDE SEQUENCE [LARGE SCALE GENOMIC DNA]</scope>
    <source>
        <strain evidence="3 4">DSM 15969</strain>
    </source>
</reference>
<dbReference type="InterPro" id="IPR006442">
    <property type="entry name" value="Antitoxin_Phd/YefM"/>
</dbReference>
<comment type="similarity">
    <text evidence="1 2">Belongs to the phD/YefM antitoxin family.</text>
</comment>
<dbReference type="Proteomes" id="UP000295063">
    <property type="component" value="Unassembled WGS sequence"/>
</dbReference>
<name>A0A4R1PX93_9FIRM</name>
<dbReference type="AlphaFoldDB" id="A0A4R1PX93"/>
<dbReference type="NCBIfam" id="TIGR01552">
    <property type="entry name" value="phd_fam"/>
    <property type="match status" value="1"/>
</dbReference>
<dbReference type="Pfam" id="PF02604">
    <property type="entry name" value="PhdYeFM_antitox"/>
    <property type="match status" value="1"/>
</dbReference>
<evidence type="ECO:0000256" key="1">
    <source>
        <dbReference type="ARBA" id="ARBA00009981"/>
    </source>
</evidence>
<proteinExistence type="inferred from homology"/>
<comment type="function">
    <text evidence="2">Antitoxin component of a type II toxin-antitoxin (TA) system.</text>
</comment>
<keyword evidence="4" id="KW-1185">Reference proteome</keyword>
<evidence type="ECO:0000313" key="4">
    <source>
        <dbReference type="Proteomes" id="UP000295063"/>
    </source>
</evidence>
<evidence type="ECO:0000256" key="2">
    <source>
        <dbReference type="RuleBase" id="RU362080"/>
    </source>
</evidence>
<sequence length="88" mass="10328">MPEIRPITDLRNTNEISELCRKRQEPIFITKNGYGDMVIMSMETYERRMALVEVYKKLAEAEKQIADGMPLLDGEEVFKRLRKKHGRA</sequence>